<organism evidence="1 2">
    <name type="scientific">Tribolium castaneum</name>
    <name type="common">Red flour beetle</name>
    <dbReference type="NCBI Taxonomy" id="7070"/>
    <lineage>
        <taxon>Eukaryota</taxon>
        <taxon>Metazoa</taxon>
        <taxon>Ecdysozoa</taxon>
        <taxon>Arthropoda</taxon>
        <taxon>Hexapoda</taxon>
        <taxon>Insecta</taxon>
        <taxon>Pterygota</taxon>
        <taxon>Neoptera</taxon>
        <taxon>Endopterygota</taxon>
        <taxon>Coleoptera</taxon>
        <taxon>Polyphaga</taxon>
        <taxon>Cucujiformia</taxon>
        <taxon>Tenebrionidae</taxon>
        <taxon>Tenebrionidae incertae sedis</taxon>
        <taxon>Tribolium</taxon>
    </lineage>
</organism>
<dbReference type="Proteomes" id="UP000007266">
    <property type="component" value="Unassembled WGS sequence"/>
</dbReference>
<dbReference type="HOGENOM" id="CLU_2925596_0_0_1"/>
<dbReference type="EMBL" id="KQ973319">
    <property type="protein sequence ID" value="EFA11629.1"/>
    <property type="molecule type" value="Genomic_DNA"/>
</dbReference>
<evidence type="ECO:0008006" key="3">
    <source>
        <dbReference type="Google" id="ProtNLM"/>
    </source>
</evidence>
<reference evidence="1 2" key="2">
    <citation type="journal article" date="2010" name="Nucleic Acids Res.">
        <title>BeetleBase in 2010: revisions to provide comprehensive genomic information for Tribolium castaneum.</title>
        <authorList>
            <person name="Kim H.S."/>
            <person name="Murphy T."/>
            <person name="Xia J."/>
            <person name="Caragea D."/>
            <person name="Park Y."/>
            <person name="Beeman R.W."/>
            <person name="Lorenzen M.D."/>
            <person name="Butcher S."/>
            <person name="Manak J.R."/>
            <person name="Brown S.J."/>
        </authorList>
    </citation>
    <scope>NUCLEOTIDE SEQUENCE [LARGE SCALE GENOMIC DNA]</scope>
    <source>
        <strain evidence="1 2">Georgia GA2</strain>
    </source>
</reference>
<accession>D7EKQ3</accession>
<proteinExistence type="predicted"/>
<name>D7EKQ3_TRICA</name>
<protein>
    <recommendedName>
        <fullName evidence="3">DUF4817 domain-containing protein</fullName>
    </recommendedName>
</protein>
<evidence type="ECO:0000313" key="1">
    <source>
        <dbReference type="EMBL" id="EFA11629.1"/>
    </source>
</evidence>
<evidence type="ECO:0000313" key="2">
    <source>
        <dbReference type="Proteomes" id="UP000007266"/>
    </source>
</evidence>
<gene>
    <name evidence="1" type="primary">GLEAN_00007</name>
    <name evidence="1" type="ORF">TcasGA2_TC000007</name>
</gene>
<sequence>MDRAYSFAELADIHLAYGKCNGNALATRRYLARNFQIDESLRLMVVSLDRRFRETESLRLK</sequence>
<dbReference type="PhylomeDB" id="D7EKQ3"/>
<reference evidence="1 2" key="1">
    <citation type="journal article" date="2008" name="Nature">
        <title>The genome of the model beetle and pest Tribolium castaneum.</title>
        <authorList>
            <consortium name="Tribolium Genome Sequencing Consortium"/>
            <person name="Richards S."/>
            <person name="Gibbs R.A."/>
            <person name="Weinstock G.M."/>
            <person name="Brown S.J."/>
            <person name="Denell R."/>
            <person name="Beeman R.W."/>
            <person name="Gibbs R."/>
            <person name="Beeman R.W."/>
            <person name="Brown S.J."/>
            <person name="Bucher G."/>
            <person name="Friedrich M."/>
            <person name="Grimmelikhuijzen C.J."/>
            <person name="Klingler M."/>
            <person name="Lorenzen M."/>
            <person name="Richards S."/>
            <person name="Roth S."/>
            <person name="Schroder R."/>
            <person name="Tautz D."/>
            <person name="Zdobnov E.M."/>
            <person name="Muzny D."/>
            <person name="Gibbs R.A."/>
            <person name="Weinstock G.M."/>
            <person name="Attaway T."/>
            <person name="Bell S."/>
            <person name="Buhay C.J."/>
            <person name="Chandrabose M.N."/>
            <person name="Chavez D."/>
            <person name="Clerk-Blankenburg K.P."/>
            <person name="Cree A."/>
            <person name="Dao M."/>
            <person name="Davis C."/>
            <person name="Chacko J."/>
            <person name="Dinh H."/>
            <person name="Dugan-Rocha S."/>
            <person name="Fowler G."/>
            <person name="Garner T.T."/>
            <person name="Garnes J."/>
            <person name="Gnirke A."/>
            <person name="Hawes A."/>
            <person name="Hernandez J."/>
            <person name="Hines S."/>
            <person name="Holder M."/>
            <person name="Hume J."/>
            <person name="Jhangiani S.N."/>
            <person name="Joshi V."/>
            <person name="Khan Z.M."/>
            <person name="Jackson L."/>
            <person name="Kovar C."/>
            <person name="Kowis A."/>
            <person name="Lee S."/>
            <person name="Lewis L.R."/>
            <person name="Margolis J."/>
            <person name="Morgan M."/>
            <person name="Nazareth L.V."/>
            <person name="Nguyen N."/>
            <person name="Okwuonu G."/>
            <person name="Parker D."/>
            <person name="Richards S."/>
            <person name="Ruiz S.J."/>
            <person name="Santibanez J."/>
            <person name="Savard J."/>
            <person name="Scherer S.E."/>
            <person name="Schneider B."/>
            <person name="Sodergren E."/>
            <person name="Tautz D."/>
            <person name="Vattahil S."/>
            <person name="Villasana D."/>
            <person name="White C.S."/>
            <person name="Wright R."/>
            <person name="Park Y."/>
            <person name="Beeman R.W."/>
            <person name="Lord J."/>
            <person name="Oppert B."/>
            <person name="Lorenzen M."/>
            <person name="Brown S."/>
            <person name="Wang L."/>
            <person name="Savard J."/>
            <person name="Tautz D."/>
            <person name="Richards S."/>
            <person name="Weinstock G."/>
            <person name="Gibbs R.A."/>
            <person name="Liu Y."/>
            <person name="Worley K."/>
            <person name="Weinstock G."/>
            <person name="Elsik C.G."/>
            <person name="Reese J.T."/>
            <person name="Elhaik E."/>
            <person name="Landan G."/>
            <person name="Graur D."/>
            <person name="Arensburger P."/>
            <person name="Atkinson P."/>
            <person name="Beeman R.W."/>
            <person name="Beidler J."/>
            <person name="Brown S.J."/>
            <person name="Demuth J.P."/>
            <person name="Drury D.W."/>
            <person name="Du Y.Z."/>
            <person name="Fujiwara H."/>
            <person name="Lorenzen M."/>
            <person name="Maselli V."/>
            <person name="Osanai M."/>
            <person name="Park Y."/>
            <person name="Robertson H.M."/>
            <person name="Tu Z."/>
            <person name="Wang J.J."/>
            <person name="Wang S."/>
            <person name="Richards S."/>
            <person name="Song H."/>
            <person name="Zhang L."/>
            <person name="Sodergren E."/>
            <person name="Werner D."/>
            <person name="Stanke M."/>
            <person name="Morgenstern B."/>
            <person name="Solovyev V."/>
            <person name="Kosarev P."/>
            <person name="Brown G."/>
            <person name="Chen H.C."/>
            <person name="Ermolaeva O."/>
            <person name="Hlavina W."/>
            <person name="Kapustin Y."/>
            <person name="Kiryutin B."/>
            <person name="Kitts P."/>
            <person name="Maglott D."/>
            <person name="Pruitt K."/>
            <person name="Sapojnikov V."/>
            <person name="Souvorov A."/>
            <person name="Mackey A.J."/>
            <person name="Waterhouse R.M."/>
            <person name="Wyder S."/>
            <person name="Zdobnov E.M."/>
            <person name="Zdobnov E.M."/>
            <person name="Wyder S."/>
            <person name="Kriventseva E.V."/>
            <person name="Kadowaki T."/>
            <person name="Bork P."/>
            <person name="Aranda M."/>
            <person name="Bao R."/>
            <person name="Beermann A."/>
            <person name="Berns N."/>
            <person name="Bolognesi R."/>
            <person name="Bonneton F."/>
            <person name="Bopp D."/>
            <person name="Brown S.J."/>
            <person name="Bucher G."/>
            <person name="Butts T."/>
            <person name="Chaumot A."/>
            <person name="Denell R.E."/>
            <person name="Ferrier D.E."/>
            <person name="Friedrich M."/>
            <person name="Gordon C.M."/>
            <person name="Jindra M."/>
            <person name="Klingler M."/>
            <person name="Lan Q."/>
            <person name="Lattorff H.M."/>
            <person name="Laudet V."/>
            <person name="von Levetsow C."/>
            <person name="Liu Z."/>
            <person name="Lutz R."/>
            <person name="Lynch J.A."/>
            <person name="da Fonseca R.N."/>
            <person name="Posnien N."/>
            <person name="Reuter R."/>
            <person name="Roth S."/>
            <person name="Savard J."/>
            <person name="Schinko J.B."/>
            <person name="Schmitt C."/>
            <person name="Schoppmeier M."/>
            <person name="Schroder R."/>
            <person name="Shippy T.D."/>
            <person name="Simonnet F."/>
            <person name="Marques-Souza H."/>
            <person name="Tautz D."/>
            <person name="Tomoyasu Y."/>
            <person name="Trauner J."/>
            <person name="Van der Zee M."/>
            <person name="Vervoort M."/>
            <person name="Wittkopp N."/>
            <person name="Wimmer E.A."/>
            <person name="Yang X."/>
            <person name="Jones A.K."/>
            <person name="Sattelle D.B."/>
            <person name="Ebert P.R."/>
            <person name="Nelson D."/>
            <person name="Scott J.G."/>
            <person name="Beeman R.W."/>
            <person name="Muthukrishnan S."/>
            <person name="Kramer K.J."/>
            <person name="Arakane Y."/>
            <person name="Beeman R.W."/>
            <person name="Zhu Q."/>
            <person name="Hogenkamp D."/>
            <person name="Dixit R."/>
            <person name="Oppert B."/>
            <person name="Jiang H."/>
            <person name="Zou Z."/>
            <person name="Marshall J."/>
            <person name="Elpidina E."/>
            <person name="Vinokurov K."/>
            <person name="Oppert C."/>
            <person name="Zou Z."/>
            <person name="Evans J."/>
            <person name="Lu Z."/>
            <person name="Zhao P."/>
            <person name="Sumathipala N."/>
            <person name="Altincicek B."/>
            <person name="Vilcinskas A."/>
            <person name="Williams M."/>
            <person name="Hultmark D."/>
            <person name="Hetru C."/>
            <person name="Jiang H."/>
            <person name="Grimmelikhuijzen C.J."/>
            <person name="Hauser F."/>
            <person name="Cazzamali G."/>
            <person name="Williamson M."/>
            <person name="Park Y."/>
            <person name="Li B."/>
            <person name="Tanaka Y."/>
            <person name="Predel R."/>
            <person name="Neupert S."/>
            <person name="Schachtner J."/>
            <person name="Verleyen P."/>
            <person name="Raible F."/>
            <person name="Bork P."/>
            <person name="Friedrich M."/>
            <person name="Walden K.K."/>
            <person name="Robertson H.M."/>
            <person name="Angeli S."/>
            <person name="Foret S."/>
            <person name="Bucher G."/>
            <person name="Schuetz S."/>
            <person name="Maleszka R."/>
            <person name="Wimmer E.A."/>
            <person name="Beeman R.W."/>
            <person name="Lorenzen M."/>
            <person name="Tomoyasu Y."/>
            <person name="Miller S.C."/>
            <person name="Grossmann D."/>
            <person name="Bucher G."/>
        </authorList>
    </citation>
    <scope>NUCLEOTIDE SEQUENCE [LARGE SCALE GENOMIC DNA]</scope>
    <source>
        <strain evidence="1 2">Georgia GA2</strain>
    </source>
</reference>
<keyword evidence="2" id="KW-1185">Reference proteome</keyword>
<dbReference type="AlphaFoldDB" id="D7EKQ3"/>
<dbReference type="InParanoid" id="D7EKQ3"/>